<keyword evidence="7" id="KW-0437">Light-harvesting polypeptide</keyword>
<dbReference type="Proteomes" id="UP001189429">
    <property type="component" value="Unassembled WGS sequence"/>
</dbReference>
<evidence type="ECO:0000256" key="7">
    <source>
        <dbReference type="ARBA" id="ARBA00023243"/>
    </source>
</evidence>
<evidence type="ECO:0000256" key="4">
    <source>
        <dbReference type="ARBA" id="ARBA00022528"/>
    </source>
</evidence>
<protein>
    <submittedName>
        <fullName evidence="9">Uncharacterized protein</fullName>
    </submittedName>
</protein>
<comment type="function">
    <text evidence="1">Water-soluble antenna for capture of solar energy in the blue-green range. Peridinin is an asymmetric carotenoid.</text>
</comment>
<evidence type="ECO:0000256" key="6">
    <source>
        <dbReference type="ARBA" id="ARBA00022991"/>
    </source>
</evidence>
<evidence type="ECO:0000256" key="8">
    <source>
        <dbReference type="SAM" id="MobiDB-lite"/>
    </source>
</evidence>
<evidence type="ECO:0000313" key="10">
    <source>
        <dbReference type="Proteomes" id="UP001189429"/>
    </source>
</evidence>
<name>A0ABN9YDV4_9DINO</name>
<feature type="region of interest" description="Disordered" evidence="8">
    <location>
        <begin position="1138"/>
        <end position="1163"/>
    </location>
</feature>
<accession>A0ABN9YDV4</accession>
<comment type="subcellular location">
    <subcellularLocation>
        <location evidence="2">Plastid</location>
        <location evidence="2">Chloroplast</location>
    </subcellularLocation>
</comment>
<keyword evidence="10" id="KW-1185">Reference proteome</keyword>
<dbReference type="InterPro" id="IPR036550">
    <property type="entry name" value="Peridinin-chlorophyll-bd_sf"/>
</dbReference>
<dbReference type="Pfam" id="PF02429">
    <property type="entry name" value="PCP"/>
    <property type="match status" value="2"/>
</dbReference>
<evidence type="ECO:0000256" key="1">
    <source>
        <dbReference type="ARBA" id="ARBA00004098"/>
    </source>
</evidence>
<evidence type="ECO:0000313" key="9">
    <source>
        <dbReference type="EMBL" id="CAK0910921.1"/>
    </source>
</evidence>
<keyword evidence="5" id="KW-0934">Plastid</keyword>
<sequence>MEWGWLRYVGDNLFHQRWVSGRVALSASEYVGTTPDGDTYIEKYDENHNEDVDLVRWSARWNDVPNGVNPARVYRFREEPTAVEKHVVLRDAELLADHRCRVVAATIGRPDLLTAPGFRALVPGGPSGAAPAAAAAAAGPVAAAGPRPGVLQGVAPQAAAADAGTRWRAAQSLGDVRYGDEVPGHVATAAAVRGRDLHALGDGSALFVEEVPAAELEALMGRAVAADARVMPVMRTGARREATWSVMAARVREEDFGRDWLVTGPRATFWCIEFISNEGMGIDGHHDRFRAVAKLEPTQWGVQEHFQCAQYIRLLLLSDQCDRTNLQACEPIFRRMQTIEYSYQEKVREREGANQSGKLSIEEQTHFAGSTRISSSLMACPDLLEFVREEVEREAALAKNLRKVREEKELSRGARKMVKVEGAWGAPFVAPGCRATGGRLRMVNSSALLLAVMSLLVWLPAILFLCQCRRSPLSALPVVDFCRGDAVSGFSSVMLVTSTFGGRGGHLSLVQQRVTEHVRDSVGALGAPPAGVDSSEALRRLRAPGFYGSDEGVELGNYNPELLSLPSVGGHAVPLADFSGAGGRRRVAEFVRDCVLRAGPALERRKMRGARAPYSDPALRQTRVWSDFVSRLHRSGLLDFAYDRGRESVEFFCVPEQDQRLRLVCDCRRSNVWFREPDNVAPRAGETLGNLQVAEDETLYISEADLSNAFYHLQLPVELRDLFTLRRVRARDIGVTEIGGVPVHDGYVDNFVAISTVASKVNRLASAVVERFRGAGLVATADVDSPGKGLARDRTVLGWGISCRAAVLRPTRARVWRARQCARAVLRRGRVSGKVLEGLVGHMGFVSLVRRESLSVFDTLFAFIRRFYYEEAPLWPSVINQLAIWEVIAPLLWRNLKSSWGPSLYAVDASPTGLGVCSSPISVEEAHGLGRHCERWRFSRGARLPPRLQAAAAAAVSDDPEVQWLSGVRDNGSGGFWDVDGGPPPAGSAATVLGSGLGDARETVFREVPLELLRRDWKLVGRCKWNVEEPMSILEGRAILHALRHALRNVQNFGRRIAVLGDALVAACAVSKGRSDSRAMLKVAQSVAALCLATGCVLHCRWLPSEWNVADGPSRGLAVPSVPQPLSLSKPRELEWLRSGGQAPPAPRPRAATGGDADAGDAVDRPRVDWVGFEALGEEQSDAGAHRFEPVFVSGVSYGMTVCQTHSARPATSRLCQDDFASFTRWLKRQGRPMLEGEVDADQTLSQFLGEMYLDGARVSLGQRMLAAVLFHQSALSKTGGARVPRGRRALKGWQRLAPAGSRLGVPCEVMCMIVMWMWLRGLWEEGLVTWLTFEMCYRPDEPFTLRAQDLVPPAAGSRAGGSWSLTLRAREHGVASKTQEFDQAQLLDLDRQAALGPALAAMLEARFGAQWRRAVLKRPVGAAAAPPLFAISSTQAGQAFDRAVQALGLRRVDAVLERLTALLRAHALLCADLLADVADLTLGKNQSLLMGWLAGGLIIGFHVALPRQTYSRIRDRGGGPPLLRCLGGRRMCARAGERHQQLVGKCQGGMFWTKPRAFAGAPLCRGPCAIASRPAAASAAAAFGAPALTDEIGDAEKKLFADSRAFAEQAIDNVIVMGAQAGPKRLKAAVEARHEAICSSSGAVSATSQGGLERGAVVGVCNSSIMGGADAQKARSAFPAAPAFKAAAKKHRVPSHGPAAAAPSGDGIGAGAEMLLDMSCPFMKSLDWASDVYLGSFPGASATDALMAVDKAMVVGAAADGNELKAAAEARRRATGAVPDKLFSSWDPLAANAAATAFGEFKDVVEAAR</sequence>
<evidence type="ECO:0000256" key="2">
    <source>
        <dbReference type="ARBA" id="ARBA00004229"/>
    </source>
</evidence>
<reference evidence="9" key="1">
    <citation type="submission" date="2023-10" db="EMBL/GenBank/DDBJ databases">
        <authorList>
            <person name="Chen Y."/>
            <person name="Shah S."/>
            <person name="Dougan E. K."/>
            <person name="Thang M."/>
            <person name="Chan C."/>
        </authorList>
    </citation>
    <scope>NUCLEOTIDE SEQUENCE [LARGE SCALE GENOMIC DNA]</scope>
</reference>
<dbReference type="SUPFAM" id="SSF48608">
    <property type="entry name" value="Peridinin-chlorophyll protein"/>
    <property type="match status" value="2"/>
</dbReference>
<proteinExistence type="predicted"/>
<keyword evidence="6" id="KW-0157">Chromophore</keyword>
<gene>
    <name evidence="9" type="ORF">PCOR1329_LOCUS84958</name>
</gene>
<evidence type="ECO:0000256" key="3">
    <source>
        <dbReference type="ARBA" id="ARBA00022494"/>
    </source>
</evidence>
<comment type="caution">
    <text evidence="9">The sequence shown here is derived from an EMBL/GenBank/DDBJ whole genome shotgun (WGS) entry which is preliminary data.</text>
</comment>
<evidence type="ECO:0000256" key="5">
    <source>
        <dbReference type="ARBA" id="ARBA00022640"/>
    </source>
</evidence>
<dbReference type="EMBL" id="CAUYUJ010022492">
    <property type="protein sequence ID" value="CAK0910921.1"/>
    <property type="molecule type" value="Genomic_DNA"/>
</dbReference>
<keyword evidence="4" id="KW-0150">Chloroplast</keyword>
<keyword evidence="3" id="KW-0148">Chlorophyll</keyword>
<dbReference type="Gene3D" id="1.40.10.10">
    <property type="entry name" value="Peridinin-chlorophyll A binding"/>
    <property type="match status" value="1"/>
</dbReference>
<organism evidence="9 10">
    <name type="scientific">Prorocentrum cordatum</name>
    <dbReference type="NCBI Taxonomy" id="2364126"/>
    <lineage>
        <taxon>Eukaryota</taxon>
        <taxon>Sar</taxon>
        <taxon>Alveolata</taxon>
        <taxon>Dinophyceae</taxon>
        <taxon>Prorocentrales</taxon>
        <taxon>Prorocentraceae</taxon>
        <taxon>Prorocentrum</taxon>
    </lineage>
</organism>
<dbReference type="InterPro" id="IPR003376">
    <property type="entry name" value="Peridinin-chlorophyll-bd_prot"/>
</dbReference>